<dbReference type="AlphaFoldDB" id="A0A4R1BZR8"/>
<dbReference type="Proteomes" id="UP000295453">
    <property type="component" value="Unassembled WGS sequence"/>
</dbReference>
<dbReference type="RefSeq" id="WP_131584442.1">
    <property type="nucleotide sequence ID" value="NZ_SJZJ01000020.1"/>
</dbReference>
<protein>
    <submittedName>
        <fullName evidence="3">Alpha/beta fold hydrolase</fullName>
    </submittedName>
</protein>
<evidence type="ECO:0000313" key="4">
    <source>
        <dbReference type="Proteomes" id="UP000295453"/>
    </source>
</evidence>
<sequence length="298" mass="32843">MTVARQRTLTTSDGVRLAVQERGNAANPTVVAIHGYPDDHHVWDGVAERLAGRFHVVTYDVRGAGSSETPSGRRHYTIARLAADLGEVISEVVGDEQVHLLAHDWGSIQTWGLVTDPAWADRILSYTSVSGPDLDMVGVWLRGIRQRPRAIARQLLDSYYVALFQLPLLPEAVIRIGVLDRLVRHSALHGLSAGATVRDKSRSDAERGLALYRANFVPRLVRPAPRRTTVPVQVLAPTGDLHVDSEMQRTAPAPWCESLATHEVNGNHWVVEHSPEVIAAHVTRFVDENSGKADRPLF</sequence>
<evidence type="ECO:0000256" key="1">
    <source>
        <dbReference type="ARBA" id="ARBA00022801"/>
    </source>
</evidence>
<reference evidence="3 4" key="1">
    <citation type="submission" date="2019-03" db="EMBL/GenBank/DDBJ databases">
        <authorList>
            <person name="Kim M.K.M."/>
        </authorList>
    </citation>
    <scope>NUCLEOTIDE SEQUENCE [LARGE SCALE GENOMIC DNA]</scope>
    <source>
        <strain evidence="3 4">18JY15-6</strain>
    </source>
</reference>
<comment type="caution">
    <text evidence="3">The sequence shown here is derived from an EMBL/GenBank/DDBJ whole genome shotgun (WGS) entry which is preliminary data.</text>
</comment>
<keyword evidence="1 3" id="KW-0378">Hydrolase</keyword>
<dbReference type="GO" id="GO:0016787">
    <property type="term" value="F:hydrolase activity"/>
    <property type="evidence" value="ECO:0007669"/>
    <property type="project" value="UniProtKB-KW"/>
</dbReference>
<gene>
    <name evidence="3" type="ORF">EPD65_11985</name>
</gene>
<feature type="domain" description="AB hydrolase-1" evidence="2">
    <location>
        <begin position="28"/>
        <end position="135"/>
    </location>
</feature>
<dbReference type="OrthoDB" id="2987348at2"/>
<dbReference type="InterPro" id="IPR000639">
    <property type="entry name" value="Epox_hydrolase-like"/>
</dbReference>
<organism evidence="3 4">
    <name type="scientific">Nocardioides jejuensis</name>
    <dbReference type="NCBI Taxonomy" id="2502782"/>
    <lineage>
        <taxon>Bacteria</taxon>
        <taxon>Bacillati</taxon>
        <taxon>Actinomycetota</taxon>
        <taxon>Actinomycetes</taxon>
        <taxon>Propionibacteriales</taxon>
        <taxon>Nocardioidaceae</taxon>
        <taxon>Nocardioides</taxon>
    </lineage>
</organism>
<keyword evidence="4" id="KW-1185">Reference proteome</keyword>
<dbReference type="PANTHER" id="PTHR43329">
    <property type="entry name" value="EPOXIDE HYDROLASE"/>
    <property type="match status" value="1"/>
</dbReference>
<dbReference type="Gene3D" id="3.40.50.1820">
    <property type="entry name" value="alpha/beta hydrolase"/>
    <property type="match status" value="1"/>
</dbReference>
<dbReference type="SUPFAM" id="SSF53474">
    <property type="entry name" value="alpha/beta-Hydrolases"/>
    <property type="match status" value="1"/>
</dbReference>
<evidence type="ECO:0000259" key="2">
    <source>
        <dbReference type="Pfam" id="PF00561"/>
    </source>
</evidence>
<dbReference type="EMBL" id="SJZJ01000020">
    <property type="protein sequence ID" value="TCJ22875.1"/>
    <property type="molecule type" value="Genomic_DNA"/>
</dbReference>
<dbReference type="Pfam" id="PF00561">
    <property type="entry name" value="Abhydrolase_1"/>
    <property type="match status" value="1"/>
</dbReference>
<dbReference type="InterPro" id="IPR029058">
    <property type="entry name" value="AB_hydrolase_fold"/>
</dbReference>
<name>A0A4R1BZR8_9ACTN</name>
<dbReference type="InterPro" id="IPR000073">
    <property type="entry name" value="AB_hydrolase_1"/>
</dbReference>
<accession>A0A4R1BZR8</accession>
<evidence type="ECO:0000313" key="3">
    <source>
        <dbReference type="EMBL" id="TCJ22875.1"/>
    </source>
</evidence>
<proteinExistence type="predicted"/>
<dbReference type="PRINTS" id="PR00412">
    <property type="entry name" value="EPOXHYDRLASE"/>
</dbReference>